<dbReference type="AlphaFoldDB" id="A0A1I7U7U5"/>
<reference evidence="2" key="1">
    <citation type="submission" date="2016-11" db="UniProtKB">
        <authorList>
            <consortium name="WormBaseParasite"/>
        </authorList>
    </citation>
    <scope>IDENTIFICATION</scope>
</reference>
<dbReference type="eggNOG" id="ENOG502THT0">
    <property type="taxonomic scope" value="Eukaryota"/>
</dbReference>
<keyword evidence="1" id="KW-1185">Reference proteome</keyword>
<dbReference type="WBParaSite" id="Csp11.Scaffold629.g15733.t1">
    <property type="protein sequence ID" value="Csp11.Scaffold629.g15733.t1"/>
    <property type="gene ID" value="Csp11.Scaffold629.g15733"/>
</dbReference>
<protein>
    <submittedName>
        <fullName evidence="2">EB domain-containing protein</fullName>
    </submittedName>
</protein>
<dbReference type="Proteomes" id="UP000095282">
    <property type="component" value="Unplaced"/>
</dbReference>
<organism evidence="1 2">
    <name type="scientific">Caenorhabditis tropicalis</name>
    <dbReference type="NCBI Taxonomy" id="1561998"/>
    <lineage>
        <taxon>Eukaryota</taxon>
        <taxon>Metazoa</taxon>
        <taxon>Ecdysozoa</taxon>
        <taxon>Nematoda</taxon>
        <taxon>Chromadorea</taxon>
        <taxon>Rhabditida</taxon>
        <taxon>Rhabditina</taxon>
        <taxon>Rhabditomorpha</taxon>
        <taxon>Rhabditoidea</taxon>
        <taxon>Rhabditidae</taxon>
        <taxon>Peloderinae</taxon>
        <taxon>Caenorhabditis</taxon>
    </lineage>
</organism>
<evidence type="ECO:0000313" key="1">
    <source>
        <dbReference type="Proteomes" id="UP000095282"/>
    </source>
</evidence>
<proteinExistence type="predicted"/>
<accession>A0A1I7U7U5</accession>
<sequence length="67" mass="7437">MDDQGEPLAIKPVFSSISSCEENEPCRIGRSRSCLCPEDFVCDTTPANKNVHLCVKLGYLRMFGAKK</sequence>
<evidence type="ECO:0000313" key="2">
    <source>
        <dbReference type="WBParaSite" id="Csp11.Scaffold629.g15733.t1"/>
    </source>
</evidence>
<dbReference type="STRING" id="1561998.A0A1I7U7U5"/>
<name>A0A1I7U7U5_9PELO</name>